<feature type="domain" description="Histidine kinase/HSP90-like ATPase" evidence="3">
    <location>
        <begin position="56"/>
        <end position="183"/>
    </location>
</feature>
<keyword evidence="5" id="KW-1185">Reference proteome</keyword>
<dbReference type="CDD" id="cd16936">
    <property type="entry name" value="HATPase_RsbW-like"/>
    <property type="match status" value="1"/>
</dbReference>
<dbReference type="InterPro" id="IPR050267">
    <property type="entry name" value="Anti-sigma-factor_SerPK"/>
</dbReference>
<sequence length="195" mass="20553">MSGDHRTIERRSSDPPRPGVEAPPPATVTLPVPPASPSPSPFPSAARVLLGELGLRATSASVPRARGFSRALLIEAAGPAPHVRQDAEVLVSELVTNAVRHAAATRDGDGGGGDSDDHDGGALRLRLLRVGARLRIEVHDPSPSVPRARHADLLEETGRGWFLVAAIADRHGTEQTSSGKSVWCEIRAWPDTGFA</sequence>
<dbReference type="RefSeq" id="WP_344958657.1">
    <property type="nucleotide sequence ID" value="NZ_BAAAZG010000078.1"/>
</dbReference>
<organism evidence="4 5">
    <name type="scientific">Actinomadura miaoliensis</name>
    <dbReference type="NCBI Taxonomy" id="430685"/>
    <lineage>
        <taxon>Bacteria</taxon>
        <taxon>Bacillati</taxon>
        <taxon>Actinomycetota</taxon>
        <taxon>Actinomycetes</taxon>
        <taxon>Streptosporangiales</taxon>
        <taxon>Thermomonosporaceae</taxon>
        <taxon>Actinomadura</taxon>
    </lineage>
</organism>
<feature type="region of interest" description="Disordered" evidence="2">
    <location>
        <begin position="1"/>
        <end position="44"/>
    </location>
</feature>
<dbReference type="Gene3D" id="3.30.565.10">
    <property type="entry name" value="Histidine kinase-like ATPase, C-terminal domain"/>
    <property type="match status" value="1"/>
</dbReference>
<evidence type="ECO:0000256" key="1">
    <source>
        <dbReference type="ARBA" id="ARBA00022527"/>
    </source>
</evidence>
<dbReference type="PANTHER" id="PTHR35526">
    <property type="entry name" value="ANTI-SIGMA-F FACTOR RSBW-RELATED"/>
    <property type="match status" value="1"/>
</dbReference>
<dbReference type="EMBL" id="BAAAZG010000078">
    <property type="protein sequence ID" value="GAA4104115.1"/>
    <property type="molecule type" value="Genomic_DNA"/>
</dbReference>
<dbReference type="Pfam" id="PF13581">
    <property type="entry name" value="HATPase_c_2"/>
    <property type="match status" value="1"/>
</dbReference>
<keyword evidence="1" id="KW-0418">Kinase</keyword>
<proteinExistence type="predicted"/>
<comment type="caution">
    <text evidence="4">The sequence shown here is derived from an EMBL/GenBank/DDBJ whole genome shotgun (WGS) entry which is preliminary data.</text>
</comment>
<reference evidence="5" key="1">
    <citation type="journal article" date="2019" name="Int. J. Syst. Evol. Microbiol.">
        <title>The Global Catalogue of Microorganisms (GCM) 10K type strain sequencing project: providing services to taxonomists for standard genome sequencing and annotation.</title>
        <authorList>
            <consortium name="The Broad Institute Genomics Platform"/>
            <consortium name="The Broad Institute Genome Sequencing Center for Infectious Disease"/>
            <person name="Wu L."/>
            <person name="Ma J."/>
        </authorList>
    </citation>
    <scope>NUCLEOTIDE SEQUENCE [LARGE SCALE GENOMIC DNA]</scope>
    <source>
        <strain evidence="5">JCM 16702</strain>
    </source>
</reference>
<keyword evidence="1" id="KW-0723">Serine/threonine-protein kinase</keyword>
<dbReference type="InterPro" id="IPR036890">
    <property type="entry name" value="HATPase_C_sf"/>
</dbReference>
<name>A0ABP7X3S7_9ACTN</name>
<feature type="compositionally biased region" description="Basic and acidic residues" evidence="2">
    <location>
        <begin position="1"/>
        <end position="14"/>
    </location>
</feature>
<gene>
    <name evidence="4" type="ORF">GCM10022214_83060</name>
</gene>
<feature type="compositionally biased region" description="Pro residues" evidence="2">
    <location>
        <begin position="15"/>
        <end position="42"/>
    </location>
</feature>
<dbReference type="Proteomes" id="UP001500683">
    <property type="component" value="Unassembled WGS sequence"/>
</dbReference>
<evidence type="ECO:0000259" key="3">
    <source>
        <dbReference type="Pfam" id="PF13581"/>
    </source>
</evidence>
<evidence type="ECO:0000256" key="2">
    <source>
        <dbReference type="SAM" id="MobiDB-lite"/>
    </source>
</evidence>
<keyword evidence="1" id="KW-0808">Transferase</keyword>
<evidence type="ECO:0000313" key="5">
    <source>
        <dbReference type="Proteomes" id="UP001500683"/>
    </source>
</evidence>
<accession>A0ABP7X3S7</accession>
<protein>
    <recommendedName>
        <fullName evidence="3">Histidine kinase/HSP90-like ATPase domain-containing protein</fullName>
    </recommendedName>
</protein>
<dbReference type="SUPFAM" id="SSF55874">
    <property type="entry name" value="ATPase domain of HSP90 chaperone/DNA topoisomerase II/histidine kinase"/>
    <property type="match status" value="1"/>
</dbReference>
<evidence type="ECO:0000313" key="4">
    <source>
        <dbReference type="EMBL" id="GAA4104115.1"/>
    </source>
</evidence>
<dbReference type="InterPro" id="IPR003594">
    <property type="entry name" value="HATPase_dom"/>
</dbReference>
<dbReference type="PANTHER" id="PTHR35526:SF3">
    <property type="entry name" value="ANTI-SIGMA-F FACTOR RSBW"/>
    <property type="match status" value="1"/>
</dbReference>